<dbReference type="Proteomes" id="UP000646365">
    <property type="component" value="Unassembled WGS sequence"/>
</dbReference>
<reference evidence="2" key="2">
    <citation type="submission" date="2020-09" db="EMBL/GenBank/DDBJ databases">
        <authorList>
            <person name="Sun Q."/>
            <person name="Zhou Y."/>
        </authorList>
    </citation>
    <scope>NUCLEOTIDE SEQUENCE</scope>
    <source>
        <strain evidence="2">CGMCC 1.15725</strain>
    </source>
</reference>
<keyword evidence="1" id="KW-0732">Signal</keyword>
<dbReference type="AlphaFoldDB" id="A0A8J2YWC0"/>
<evidence type="ECO:0000256" key="1">
    <source>
        <dbReference type="SAM" id="SignalP"/>
    </source>
</evidence>
<proteinExistence type="predicted"/>
<evidence type="ECO:0000313" key="3">
    <source>
        <dbReference type="Proteomes" id="UP000646365"/>
    </source>
</evidence>
<reference evidence="2" key="1">
    <citation type="journal article" date="2014" name="Int. J. Syst. Evol. Microbiol.">
        <title>Complete genome sequence of Corynebacterium casei LMG S-19264T (=DSM 44701T), isolated from a smear-ripened cheese.</title>
        <authorList>
            <consortium name="US DOE Joint Genome Institute (JGI-PGF)"/>
            <person name="Walter F."/>
            <person name="Albersmeier A."/>
            <person name="Kalinowski J."/>
            <person name="Ruckert C."/>
        </authorList>
    </citation>
    <scope>NUCLEOTIDE SEQUENCE</scope>
    <source>
        <strain evidence="2">CGMCC 1.15725</strain>
    </source>
</reference>
<dbReference type="EMBL" id="BMJQ01000011">
    <property type="protein sequence ID" value="GGF31386.1"/>
    <property type="molecule type" value="Genomic_DNA"/>
</dbReference>
<protein>
    <submittedName>
        <fullName evidence="2">Uncharacterized protein</fullName>
    </submittedName>
</protein>
<feature type="signal peptide" evidence="1">
    <location>
        <begin position="1"/>
        <end position="19"/>
    </location>
</feature>
<feature type="chain" id="PRO_5035204514" evidence="1">
    <location>
        <begin position="20"/>
        <end position="85"/>
    </location>
</feature>
<accession>A0A8J2YWC0</accession>
<dbReference type="PROSITE" id="PS51257">
    <property type="entry name" value="PROKAR_LIPOPROTEIN"/>
    <property type="match status" value="1"/>
</dbReference>
<evidence type="ECO:0000313" key="2">
    <source>
        <dbReference type="EMBL" id="GGF31386.1"/>
    </source>
</evidence>
<dbReference type="RefSeq" id="WP_189049404.1">
    <property type="nucleotide sequence ID" value="NZ_BMJQ01000011.1"/>
</dbReference>
<keyword evidence="3" id="KW-1185">Reference proteome</keyword>
<name>A0A8J2YWC0_9PROT</name>
<organism evidence="2 3">
    <name type="scientific">Aliidongia dinghuensis</name>
    <dbReference type="NCBI Taxonomy" id="1867774"/>
    <lineage>
        <taxon>Bacteria</taxon>
        <taxon>Pseudomonadati</taxon>
        <taxon>Pseudomonadota</taxon>
        <taxon>Alphaproteobacteria</taxon>
        <taxon>Rhodospirillales</taxon>
        <taxon>Dongiaceae</taxon>
        <taxon>Aliidongia</taxon>
    </lineage>
</organism>
<gene>
    <name evidence="2" type="ORF">GCM10011611_41950</name>
</gene>
<comment type="caution">
    <text evidence="2">The sequence shown here is derived from an EMBL/GenBank/DDBJ whole genome shotgun (WGS) entry which is preliminary data.</text>
</comment>
<sequence length="85" mass="9060">MRMLGFTLLAAATALAACAGSEPSPSDQALVYRTGSLLKQPDVVQPNLTYYGQDQFATSPDFRVGSVFRHSTPTPVPPPPEQAPQ</sequence>